<dbReference type="STRING" id="8083.ENSXMAP00000020759"/>
<keyword evidence="1" id="KW-0472">Membrane</keyword>
<reference evidence="2" key="3">
    <citation type="submission" date="2025-08" db="UniProtKB">
        <authorList>
            <consortium name="Ensembl"/>
        </authorList>
    </citation>
    <scope>IDENTIFICATION</scope>
    <source>
        <strain evidence="2">JP 163 A</strain>
    </source>
</reference>
<evidence type="ECO:0000256" key="1">
    <source>
        <dbReference type="SAM" id="Phobius"/>
    </source>
</evidence>
<dbReference type="GeneTree" id="ENSGT00950000182912"/>
<name>A0A3B5PRZ1_XIPMA</name>
<proteinExistence type="predicted"/>
<organism evidence="2 3">
    <name type="scientific">Xiphophorus maculatus</name>
    <name type="common">Southern platyfish</name>
    <name type="synonym">Platypoecilus maculatus</name>
    <dbReference type="NCBI Taxonomy" id="8083"/>
    <lineage>
        <taxon>Eukaryota</taxon>
        <taxon>Metazoa</taxon>
        <taxon>Chordata</taxon>
        <taxon>Craniata</taxon>
        <taxon>Vertebrata</taxon>
        <taxon>Euteleostomi</taxon>
        <taxon>Actinopterygii</taxon>
        <taxon>Neopterygii</taxon>
        <taxon>Teleostei</taxon>
        <taxon>Neoteleostei</taxon>
        <taxon>Acanthomorphata</taxon>
        <taxon>Ovalentaria</taxon>
        <taxon>Atherinomorphae</taxon>
        <taxon>Cyprinodontiformes</taxon>
        <taxon>Poeciliidae</taxon>
        <taxon>Poeciliinae</taxon>
        <taxon>Xiphophorus</taxon>
    </lineage>
</organism>
<dbReference type="PANTHER" id="PTHR31025">
    <property type="entry name" value="SI:CH211-196P9.1-RELATED"/>
    <property type="match status" value="1"/>
</dbReference>
<keyword evidence="3" id="KW-1185">Reference proteome</keyword>
<feature type="transmembrane region" description="Helical" evidence="1">
    <location>
        <begin position="58"/>
        <end position="79"/>
    </location>
</feature>
<evidence type="ECO:0000313" key="2">
    <source>
        <dbReference type="Ensembl" id="ENSXMAP00000020759.1"/>
    </source>
</evidence>
<evidence type="ECO:0000313" key="3">
    <source>
        <dbReference type="Proteomes" id="UP000002852"/>
    </source>
</evidence>
<reference evidence="3" key="2">
    <citation type="journal article" date="2013" name="Nat. Genet.">
        <title>The genome of the platyfish, Xiphophorus maculatus, provides insights into evolutionary adaptation and several complex traits.</title>
        <authorList>
            <person name="Schartl M."/>
            <person name="Walter R.B."/>
            <person name="Shen Y."/>
            <person name="Garcia T."/>
            <person name="Catchen J."/>
            <person name="Amores A."/>
            <person name="Braasch I."/>
            <person name="Chalopin D."/>
            <person name="Volff J.N."/>
            <person name="Lesch K.P."/>
            <person name="Bisazza A."/>
            <person name="Minx P."/>
            <person name="Hillier L."/>
            <person name="Wilson R.K."/>
            <person name="Fuerstenberg S."/>
            <person name="Boore J."/>
            <person name="Searle S."/>
            <person name="Postlethwait J.H."/>
            <person name="Warren W.C."/>
        </authorList>
    </citation>
    <scope>NUCLEOTIDE SEQUENCE [LARGE SCALE GENOMIC DNA]</scope>
    <source>
        <strain evidence="3">JP 163 A</strain>
    </source>
</reference>
<dbReference type="InParanoid" id="A0A3B5PRZ1"/>
<keyword evidence="1" id="KW-0812">Transmembrane</keyword>
<dbReference type="OMA" id="QMPNTAI"/>
<sequence length="113" mass="12441">PLNNALHQQRSMAGGTGMRQITKTFLGIFVIRPEGAEAADAHLDVGIVLEGVEVMNSLGSVLFAIVMLLGLIYALNLSYPQELFEVLQKIIMKMDGKNLSKKAQRDVFLKIKL</sequence>
<dbReference type="Ensembl" id="ENSXMAT00000039148.1">
    <property type="protein sequence ID" value="ENSXMAP00000020759.1"/>
    <property type="gene ID" value="ENSXMAG00000024617.1"/>
</dbReference>
<reference evidence="3" key="1">
    <citation type="submission" date="2012-01" db="EMBL/GenBank/DDBJ databases">
        <authorList>
            <person name="Walter R."/>
            <person name="Schartl M."/>
            <person name="Warren W."/>
        </authorList>
    </citation>
    <scope>NUCLEOTIDE SEQUENCE [LARGE SCALE GENOMIC DNA]</scope>
    <source>
        <strain evidence="3">JP 163 A</strain>
    </source>
</reference>
<protein>
    <submittedName>
        <fullName evidence="2">Uncharacterized protein</fullName>
    </submittedName>
</protein>
<reference evidence="2" key="4">
    <citation type="submission" date="2025-09" db="UniProtKB">
        <authorList>
            <consortium name="Ensembl"/>
        </authorList>
    </citation>
    <scope>IDENTIFICATION</scope>
    <source>
        <strain evidence="2">JP 163 A</strain>
    </source>
</reference>
<dbReference type="Proteomes" id="UP000002852">
    <property type="component" value="Unassembled WGS sequence"/>
</dbReference>
<keyword evidence="1" id="KW-1133">Transmembrane helix</keyword>
<dbReference type="PANTHER" id="PTHR31025:SF27">
    <property type="entry name" value="SI:CH211-193K19.2-RELATED"/>
    <property type="match status" value="1"/>
</dbReference>
<dbReference type="AlphaFoldDB" id="A0A3B5PRZ1"/>
<accession>A0A3B5PRZ1</accession>